<dbReference type="CDD" id="cd10917">
    <property type="entry name" value="CE4_NodB_like_6s_7s"/>
    <property type="match status" value="1"/>
</dbReference>
<evidence type="ECO:0000313" key="2">
    <source>
        <dbReference type="EMBL" id="GGW30009.1"/>
    </source>
</evidence>
<dbReference type="PANTHER" id="PTHR10587:SF134">
    <property type="entry name" value="SECRETED PROTEIN"/>
    <property type="match status" value="1"/>
</dbReference>
<evidence type="ECO:0000259" key="1">
    <source>
        <dbReference type="PROSITE" id="PS51677"/>
    </source>
</evidence>
<comment type="caution">
    <text evidence="2">The sequence shown here is derived from an EMBL/GenBank/DDBJ whole genome shotgun (WGS) entry which is preliminary data.</text>
</comment>
<dbReference type="AlphaFoldDB" id="A0A918MJZ3"/>
<dbReference type="PANTHER" id="PTHR10587">
    <property type="entry name" value="GLYCOSYL TRANSFERASE-RELATED"/>
    <property type="match status" value="1"/>
</dbReference>
<dbReference type="GO" id="GO:0016810">
    <property type="term" value="F:hydrolase activity, acting on carbon-nitrogen (but not peptide) bonds"/>
    <property type="evidence" value="ECO:0007669"/>
    <property type="project" value="InterPro"/>
</dbReference>
<protein>
    <recommendedName>
        <fullName evidence="1">NodB homology domain-containing protein</fullName>
    </recommendedName>
</protein>
<dbReference type="EMBL" id="BMUE01000001">
    <property type="protein sequence ID" value="GGW30009.1"/>
    <property type="molecule type" value="Genomic_DNA"/>
</dbReference>
<dbReference type="Pfam" id="PF01522">
    <property type="entry name" value="Polysacc_deac_1"/>
    <property type="match status" value="1"/>
</dbReference>
<dbReference type="Proteomes" id="UP000620224">
    <property type="component" value="Unassembled WGS sequence"/>
</dbReference>
<proteinExistence type="predicted"/>
<accession>A0A918MJZ3</accession>
<feature type="domain" description="NodB homology" evidence="1">
    <location>
        <begin position="191"/>
        <end position="373"/>
    </location>
</feature>
<dbReference type="PROSITE" id="PS51677">
    <property type="entry name" value="NODB"/>
    <property type="match status" value="1"/>
</dbReference>
<dbReference type="InterPro" id="IPR011330">
    <property type="entry name" value="Glyco_hydro/deAcase_b/a-brl"/>
</dbReference>
<reference evidence="2" key="2">
    <citation type="submission" date="2020-09" db="EMBL/GenBank/DDBJ databases">
        <authorList>
            <person name="Sun Q."/>
            <person name="Ohkuma M."/>
        </authorList>
    </citation>
    <scope>NUCLEOTIDE SEQUENCE</scope>
    <source>
        <strain evidence="2">JCM 4490</strain>
    </source>
</reference>
<sequence length="373" mass="41313">MVAAQPGGDGQLLRGLGVAHLVEEGAAFWGEEEVEVVHRVIVGQSVDGAPAAEVSARVTGRVLGGSGTMRTVGQNDKNRSHLRRLALGCGAAALASAALLSGCSNPDTTHGATGQGGPARARAADPAAARAAEHARLVAAARRWQVDRVPLTPPPPPRVKPKITARAGFEVDHQEDWALPPVFTTIPTRQKVVFLTIDDGAEKDPRFLAMMRDLKIPYTAFLSDYLVKDDYAYFRRMRSFGHTLNNHTLHHPYLPGLSYEEQKDEICGMQAVMQKQFGRAPTVFRPPYGNYNQDTLVAAKECGIKYAPIWNEEVFVDHWEYREDDQKLRPGDIVLTHFRGRDDWDGTMVDDMRRFLNKVTREGYAVARLEDYL</sequence>
<evidence type="ECO:0000313" key="3">
    <source>
        <dbReference type="Proteomes" id="UP000620224"/>
    </source>
</evidence>
<keyword evidence="3" id="KW-1185">Reference proteome</keyword>
<dbReference type="SUPFAM" id="SSF88713">
    <property type="entry name" value="Glycoside hydrolase/deacetylase"/>
    <property type="match status" value="1"/>
</dbReference>
<organism evidence="2 3">
    <name type="scientific">Streptomyces lucensis JCM 4490</name>
    <dbReference type="NCBI Taxonomy" id="1306176"/>
    <lineage>
        <taxon>Bacteria</taxon>
        <taxon>Bacillati</taxon>
        <taxon>Actinomycetota</taxon>
        <taxon>Actinomycetes</taxon>
        <taxon>Kitasatosporales</taxon>
        <taxon>Streptomycetaceae</taxon>
        <taxon>Streptomyces</taxon>
    </lineage>
</organism>
<dbReference type="GO" id="GO:0005975">
    <property type="term" value="P:carbohydrate metabolic process"/>
    <property type="evidence" value="ECO:0007669"/>
    <property type="project" value="InterPro"/>
</dbReference>
<name>A0A918MJZ3_9ACTN</name>
<reference evidence="2" key="1">
    <citation type="journal article" date="2014" name="Int. J. Syst. Evol. Microbiol.">
        <title>Complete genome sequence of Corynebacterium casei LMG S-19264T (=DSM 44701T), isolated from a smear-ripened cheese.</title>
        <authorList>
            <consortium name="US DOE Joint Genome Institute (JGI-PGF)"/>
            <person name="Walter F."/>
            <person name="Albersmeier A."/>
            <person name="Kalinowski J."/>
            <person name="Ruckert C."/>
        </authorList>
    </citation>
    <scope>NUCLEOTIDE SEQUENCE</scope>
    <source>
        <strain evidence="2">JCM 4490</strain>
    </source>
</reference>
<dbReference type="Gene3D" id="3.20.20.370">
    <property type="entry name" value="Glycoside hydrolase/deacetylase"/>
    <property type="match status" value="1"/>
</dbReference>
<dbReference type="InterPro" id="IPR002509">
    <property type="entry name" value="NODB_dom"/>
</dbReference>
<gene>
    <name evidence="2" type="ORF">GCM10010503_01840</name>
</gene>
<dbReference type="InterPro" id="IPR050248">
    <property type="entry name" value="Polysacc_deacetylase_ArnD"/>
</dbReference>